<accession>A0A6M3L9T5</accession>
<sequence>MPFMTKSFTKPPVKRSTSVCFRDDQFRLLQKIKKRDKIPVARIIEQVIDKYFEKDLKLKK</sequence>
<organism evidence="2">
    <name type="scientific">viral metagenome</name>
    <dbReference type="NCBI Taxonomy" id="1070528"/>
    <lineage>
        <taxon>unclassified sequences</taxon>
        <taxon>metagenomes</taxon>
        <taxon>organismal metagenomes</taxon>
    </lineage>
</organism>
<feature type="domain" description="Predicted DNA-binding protein ribbon-helix-helix" evidence="1">
    <location>
        <begin position="14"/>
        <end position="54"/>
    </location>
</feature>
<gene>
    <name evidence="2" type="ORF">MM415B03445_0003</name>
</gene>
<dbReference type="EMBL" id="MT142966">
    <property type="protein sequence ID" value="QJA91159.1"/>
    <property type="molecule type" value="Genomic_DNA"/>
</dbReference>
<proteinExistence type="predicted"/>
<reference evidence="2" key="1">
    <citation type="submission" date="2020-03" db="EMBL/GenBank/DDBJ databases">
        <title>The deep terrestrial virosphere.</title>
        <authorList>
            <person name="Holmfeldt K."/>
            <person name="Nilsson E."/>
            <person name="Simone D."/>
            <person name="Lopez-Fernandez M."/>
            <person name="Wu X."/>
            <person name="de Brujin I."/>
            <person name="Lundin D."/>
            <person name="Andersson A."/>
            <person name="Bertilsson S."/>
            <person name="Dopson M."/>
        </authorList>
    </citation>
    <scope>NUCLEOTIDE SEQUENCE</scope>
    <source>
        <strain evidence="2">MM415B03445</strain>
    </source>
</reference>
<protein>
    <submittedName>
        <fullName evidence="2">Putative ribbon-helix-helix protein repressor</fullName>
    </submittedName>
</protein>
<evidence type="ECO:0000313" key="2">
    <source>
        <dbReference type="EMBL" id="QJA91159.1"/>
    </source>
</evidence>
<dbReference type="AlphaFoldDB" id="A0A6M3L9T5"/>
<dbReference type="InterPro" id="IPR038733">
    <property type="entry name" value="Predicted_DNA_bind_prot_RHH"/>
</dbReference>
<name>A0A6M3L9T5_9ZZZZ</name>
<evidence type="ECO:0000259" key="1">
    <source>
        <dbReference type="Pfam" id="PF12651"/>
    </source>
</evidence>
<dbReference type="Pfam" id="PF12651">
    <property type="entry name" value="RHH_3"/>
    <property type="match status" value="1"/>
</dbReference>